<dbReference type="SFLD" id="SFLDG01129">
    <property type="entry name" value="C1.5:_HAD__Beta-PGM__Phosphata"/>
    <property type="match status" value="1"/>
</dbReference>
<dbReference type="RefSeq" id="WP_387217833.1">
    <property type="nucleotide sequence ID" value="NZ_JBIAZM010000001.1"/>
</dbReference>
<keyword evidence="2" id="KW-0378">Hydrolase</keyword>
<dbReference type="CDD" id="cd07505">
    <property type="entry name" value="HAD_BPGM-like"/>
    <property type="match status" value="1"/>
</dbReference>
<dbReference type="InterPro" id="IPR006439">
    <property type="entry name" value="HAD-SF_hydro_IA"/>
</dbReference>
<dbReference type="InterPro" id="IPR023214">
    <property type="entry name" value="HAD_sf"/>
</dbReference>
<dbReference type="PANTHER" id="PTHR18901:SF38">
    <property type="entry name" value="PSEUDOURIDINE-5'-PHOSPHATASE"/>
    <property type="match status" value="1"/>
</dbReference>
<reference evidence="2 3" key="1">
    <citation type="submission" date="2024-10" db="EMBL/GenBank/DDBJ databases">
        <title>The Natural Products Discovery Center: Release of the First 8490 Sequenced Strains for Exploring Actinobacteria Biosynthetic Diversity.</title>
        <authorList>
            <person name="Kalkreuter E."/>
            <person name="Kautsar S.A."/>
            <person name="Yang D."/>
            <person name="Bader C.D."/>
            <person name="Teijaro C.N."/>
            <person name="Fluegel L."/>
            <person name="Davis C.M."/>
            <person name="Simpson J.R."/>
            <person name="Lauterbach L."/>
            <person name="Steele A.D."/>
            <person name="Gui C."/>
            <person name="Meng S."/>
            <person name="Li G."/>
            <person name="Viehrig K."/>
            <person name="Ye F."/>
            <person name="Su P."/>
            <person name="Kiefer A.F."/>
            <person name="Nichols A."/>
            <person name="Cepeda A.J."/>
            <person name="Yan W."/>
            <person name="Fan B."/>
            <person name="Jiang Y."/>
            <person name="Adhikari A."/>
            <person name="Zheng C.-J."/>
            <person name="Schuster L."/>
            <person name="Cowan T.M."/>
            <person name="Smanski M.J."/>
            <person name="Chevrette M.G."/>
            <person name="De Carvalho L.P.S."/>
            <person name="Shen B."/>
        </authorList>
    </citation>
    <scope>NUCLEOTIDE SEQUENCE [LARGE SCALE GENOMIC DNA]</scope>
    <source>
        <strain evidence="2 3">NPDC000140</strain>
    </source>
</reference>
<keyword evidence="3" id="KW-1185">Reference proteome</keyword>
<evidence type="ECO:0000313" key="3">
    <source>
        <dbReference type="Proteomes" id="UP001602287"/>
    </source>
</evidence>
<accession>A0ABW6VM93</accession>
<dbReference type="InterPro" id="IPR036412">
    <property type="entry name" value="HAD-like_sf"/>
</dbReference>
<comment type="caution">
    <text evidence="2">The sequence shown here is derived from an EMBL/GenBank/DDBJ whole genome shotgun (WGS) entry which is preliminary data.</text>
</comment>
<organism evidence="2 3">
    <name type="scientific">Micromonospora parva</name>
    <dbReference type="NCBI Taxonomy" id="1464048"/>
    <lineage>
        <taxon>Bacteria</taxon>
        <taxon>Bacillati</taxon>
        <taxon>Actinomycetota</taxon>
        <taxon>Actinomycetes</taxon>
        <taxon>Micromonosporales</taxon>
        <taxon>Micromonosporaceae</taxon>
        <taxon>Micromonospora</taxon>
    </lineage>
</organism>
<dbReference type="PRINTS" id="PR00413">
    <property type="entry name" value="HADHALOGNASE"/>
</dbReference>
<feature type="region of interest" description="Disordered" evidence="1">
    <location>
        <begin position="216"/>
        <end position="237"/>
    </location>
</feature>
<dbReference type="Pfam" id="PF00702">
    <property type="entry name" value="Hydrolase"/>
    <property type="match status" value="1"/>
</dbReference>
<dbReference type="GO" id="GO:0016787">
    <property type="term" value="F:hydrolase activity"/>
    <property type="evidence" value="ECO:0007669"/>
    <property type="project" value="UniProtKB-KW"/>
</dbReference>
<dbReference type="EMBL" id="JBIAZM010000001">
    <property type="protein sequence ID" value="MFF5198759.1"/>
    <property type="molecule type" value="Genomic_DNA"/>
</dbReference>
<evidence type="ECO:0000313" key="2">
    <source>
        <dbReference type="EMBL" id="MFF5198759.1"/>
    </source>
</evidence>
<dbReference type="Gene3D" id="3.40.50.1000">
    <property type="entry name" value="HAD superfamily/HAD-like"/>
    <property type="match status" value="1"/>
</dbReference>
<proteinExistence type="predicted"/>
<evidence type="ECO:0000256" key="1">
    <source>
        <dbReference type="SAM" id="MobiDB-lite"/>
    </source>
</evidence>
<dbReference type="SUPFAM" id="SSF56784">
    <property type="entry name" value="HAD-like"/>
    <property type="match status" value="1"/>
</dbReference>
<dbReference type="NCBIfam" id="TIGR01509">
    <property type="entry name" value="HAD-SF-IA-v3"/>
    <property type="match status" value="1"/>
</dbReference>
<name>A0ABW6VM93_9ACTN</name>
<dbReference type="SFLD" id="SFLDS00003">
    <property type="entry name" value="Haloacid_Dehalogenase"/>
    <property type="match status" value="1"/>
</dbReference>
<gene>
    <name evidence="2" type="ORF">ACFY3B_04030</name>
</gene>
<dbReference type="InterPro" id="IPR023198">
    <property type="entry name" value="PGP-like_dom2"/>
</dbReference>
<dbReference type="PANTHER" id="PTHR18901">
    <property type="entry name" value="2-DEOXYGLUCOSE-6-PHOSPHATE PHOSPHATASE 2"/>
    <property type="match status" value="1"/>
</dbReference>
<dbReference type="Gene3D" id="1.10.150.240">
    <property type="entry name" value="Putative phosphatase, domain 2"/>
    <property type="match status" value="1"/>
</dbReference>
<sequence length="237" mass="24726">MTGMDEWAVLFDLDGTLVDTAPIWRSAFVALIDGRQPVPAGATDGLLGLTALEAITTIHRRIGWSEWDPAADVAEVEAAVRQLYRDRATSWQADGVRLITALRADGVPVGLVTSSSRYILDALLGHPGAPRFDVVVCGDDVKRTKPAPDPYLLAARRLGLPPGRCAVVEDSPTGVASAVAAGCPVVLVGDQGQLGAVQVPSLGQLTVSALRQVVSPATHGASGDTHTTPGPARHRHG</sequence>
<protein>
    <submittedName>
        <fullName evidence="2">HAD family hydrolase</fullName>
    </submittedName>
</protein>
<dbReference type="Proteomes" id="UP001602287">
    <property type="component" value="Unassembled WGS sequence"/>
</dbReference>